<feature type="compositionally biased region" description="Polar residues" evidence="6">
    <location>
        <begin position="207"/>
        <end position="218"/>
    </location>
</feature>
<feature type="region of interest" description="Disordered" evidence="6">
    <location>
        <begin position="185"/>
        <end position="239"/>
    </location>
</feature>
<comment type="subcellular location">
    <subcellularLocation>
        <location evidence="1">Nucleus</location>
        <location evidence="1">Nucleolus</location>
    </subcellularLocation>
</comment>
<evidence type="ECO:0000313" key="8">
    <source>
        <dbReference type="EMBL" id="KAF6763867.1"/>
    </source>
</evidence>
<dbReference type="InterPro" id="IPR055212">
    <property type="entry name" value="KH-I_PNO1_first"/>
</dbReference>
<feature type="region of interest" description="Disordered" evidence="6">
    <location>
        <begin position="274"/>
        <end position="349"/>
    </location>
</feature>
<dbReference type="SUPFAM" id="SSF54791">
    <property type="entry name" value="Eukaryotic type KH-domain (KH-domain type I)"/>
    <property type="match status" value="1"/>
</dbReference>
<evidence type="ECO:0000256" key="2">
    <source>
        <dbReference type="ARBA" id="ARBA00007515"/>
    </source>
</evidence>
<dbReference type="Proteomes" id="UP000521943">
    <property type="component" value="Unassembled WGS sequence"/>
</dbReference>
<dbReference type="PANTHER" id="PTHR12826:SF13">
    <property type="entry name" value="RNA-BINDING PROTEIN PNO1"/>
    <property type="match status" value="1"/>
</dbReference>
<evidence type="ECO:0000313" key="9">
    <source>
        <dbReference type="Proteomes" id="UP000521943"/>
    </source>
</evidence>
<dbReference type="AlphaFoldDB" id="A0A8H6IGE4"/>
<dbReference type="OrthoDB" id="3258136at2759"/>
<keyword evidence="5" id="KW-0539">Nucleus</keyword>
<feature type="compositionally biased region" description="Polar residues" evidence="6">
    <location>
        <begin position="189"/>
        <end position="198"/>
    </location>
</feature>
<evidence type="ECO:0000259" key="7">
    <source>
        <dbReference type="Pfam" id="PF22891"/>
    </source>
</evidence>
<dbReference type="Pfam" id="PF22891">
    <property type="entry name" value="KH_PNO1_2nd"/>
    <property type="match status" value="1"/>
</dbReference>
<feature type="domain" description="PNO1 second type I KH" evidence="7">
    <location>
        <begin position="448"/>
        <end position="490"/>
    </location>
</feature>
<organism evidence="8 9">
    <name type="scientific">Ephemerocybe angulata</name>
    <dbReference type="NCBI Taxonomy" id="980116"/>
    <lineage>
        <taxon>Eukaryota</taxon>
        <taxon>Fungi</taxon>
        <taxon>Dikarya</taxon>
        <taxon>Basidiomycota</taxon>
        <taxon>Agaricomycotina</taxon>
        <taxon>Agaricomycetes</taxon>
        <taxon>Agaricomycetidae</taxon>
        <taxon>Agaricales</taxon>
        <taxon>Agaricineae</taxon>
        <taxon>Psathyrellaceae</taxon>
        <taxon>Ephemerocybe</taxon>
    </lineage>
</organism>
<keyword evidence="9" id="KW-1185">Reference proteome</keyword>
<evidence type="ECO:0000256" key="6">
    <source>
        <dbReference type="SAM" id="MobiDB-lite"/>
    </source>
</evidence>
<dbReference type="Gene3D" id="3.30.1370.10">
    <property type="entry name" value="K Homology domain, type 1"/>
    <property type="match status" value="1"/>
</dbReference>
<dbReference type="InterPro" id="IPR055211">
    <property type="entry name" value="KH_PNO1_2nd"/>
</dbReference>
<comment type="caution">
    <text evidence="8">The sequence shown here is derived from an EMBL/GenBank/DDBJ whole genome shotgun (WGS) entry which is preliminary data.</text>
</comment>
<dbReference type="PANTHER" id="PTHR12826">
    <property type="entry name" value="RIBONUCLEASE Y"/>
    <property type="match status" value="1"/>
</dbReference>
<dbReference type="CDD" id="cd22391">
    <property type="entry name" value="KH-I_PNO1_rpt1"/>
    <property type="match status" value="1"/>
</dbReference>
<evidence type="ECO:0000256" key="3">
    <source>
        <dbReference type="ARBA" id="ARBA00016042"/>
    </source>
</evidence>
<protein>
    <recommendedName>
        <fullName evidence="3">Pre-rRNA-processing protein PNO1</fullName>
    </recommendedName>
</protein>
<accession>A0A8H6IGE4</accession>
<dbReference type="GO" id="GO:0005730">
    <property type="term" value="C:nucleolus"/>
    <property type="evidence" value="ECO:0007669"/>
    <property type="project" value="UniProtKB-SubCell"/>
</dbReference>
<proteinExistence type="inferred from homology"/>
<dbReference type="EMBL" id="JACGCI010000005">
    <property type="protein sequence ID" value="KAF6763867.1"/>
    <property type="molecule type" value="Genomic_DNA"/>
</dbReference>
<evidence type="ECO:0000256" key="5">
    <source>
        <dbReference type="ARBA" id="ARBA00023242"/>
    </source>
</evidence>
<comment type="similarity">
    <text evidence="2">Belongs to the PNO1 family.</text>
</comment>
<sequence length="491" mass="53609">MLLRFTSPDMLNSALVDVASGERAFEVTTELLADLPTPSPSGSEVFSPLSSVAQNDSEPSPSTSSVHWAAHQQQPVPSTSQSKPCGPDPRRTRISSSSGEVLVDVMWKGRHPEITICGERIGGLTDLFGSSSIRFMPKVLAIPTRFDTEYVWLATADTLSLFDYDTDTVQGTFHQNCIRIPAPLKASKSRASTPSSPISLKHKTSSKRSLFSASRYNLSSSDDDEPPKSPISPTPKSTFIPTHLAGVGSNYLEFESHPLAQDVEIILRKITRKNGAKPGTNKPTDPSSSSSHNASTDDGNEEMHDITETADLPEGFTKDLFPVPQPTSANADDDDELMIDADPSATTDAPLAQKTLLRSESRRVPIPPHRMTPLKKDWVNIFGPLTEILGLQVRMNVQRRCIEIRTSKLTKDIGAIQKGADFCKAYSLGFDVNDAIALLRLDDLYLDSFEIKDVKTLHGDHLSRAIGRIAGQDGKTKFTIENASRTRIVLA</sequence>
<dbReference type="GO" id="GO:0003723">
    <property type="term" value="F:RNA binding"/>
    <property type="evidence" value="ECO:0007669"/>
    <property type="project" value="UniProtKB-KW"/>
</dbReference>
<dbReference type="InterPro" id="IPR036612">
    <property type="entry name" value="KH_dom_type_1_sf"/>
</dbReference>
<evidence type="ECO:0000256" key="1">
    <source>
        <dbReference type="ARBA" id="ARBA00004604"/>
    </source>
</evidence>
<feature type="compositionally biased region" description="Polar residues" evidence="6">
    <location>
        <begin position="40"/>
        <end position="83"/>
    </location>
</feature>
<evidence type="ECO:0000256" key="4">
    <source>
        <dbReference type="ARBA" id="ARBA00022884"/>
    </source>
</evidence>
<name>A0A8H6IGE4_9AGAR</name>
<gene>
    <name evidence="8" type="ORF">DFP72DRAFT_1030009</name>
</gene>
<reference evidence="8 9" key="1">
    <citation type="submission" date="2020-07" db="EMBL/GenBank/DDBJ databases">
        <title>Comparative genomics of pyrophilous fungi reveals a link between fire events and developmental genes.</title>
        <authorList>
            <consortium name="DOE Joint Genome Institute"/>
            <person name="Steindorff A.S."/>
            <person name="Carver A."/>
            <person name="Calhoun S."/>
            <person name="Stillman K."/>
            <person name="Liu H."/>
            <person name="Lipzen A."/>
            <person name="Pangilinan J."/>
            <person name="Labutti K."/>
            <person name="Bruns T.D."/>
            <person name="Grigoriev I.V."/>
        </authorList>
    </citation>
    <scope>NUCLEOTIDE SEQUENCE [LARGE SCALE GENOMIC DNA]</scope>
    <source>
        <strain evidence="8 9">CBS 144469</strain>
    </source>
</reference>
<feature type="region of interest" description="Disordered" evidence="6">
    <location>
        <begin position="33"/>
        <end position="96"/>
    </location>
</feature>
<keyword evidence="4" id="KW-0694">RNA-binding</keyword>
<feature type="compositionally biased region" description="Polar residues" evidence="6">
    <location>
        <begin position="281"/>
        <end position="297"/>
    </location>
</feature>